<dbReference type="RefSeq" id="WP_307390687.1">
    <property type="nucleotide sequence ID" value="NZ_BAAADK010000018.1"/>
</dbReference>
<gene>
    <name evidence="4" type="ORF">J2S11_000592</name>
</gene>
<protein>
    <recommendedName>
        <fullName evidence="6">UBA domain-containing protein</fullName>
    </recommendedName>
</protein>
<dbReference type="InterPro" id="IPR027267">
    <property type="entry name" value="AH/BAR_dom_sf"/>
</dbReference>
<keyword evidence="1" id="KW-0175">Coiled coil</keyword>
<sequence>MYIIIGISFLVHIFTILAIVVLYQRRTLERVSLPSVKEDVETLHQSMEAFIDEIEKENEGLYERMVGYIQEKDESYQNDVKLLEEKIQRLEKEMYHPERNSSKTEGHIKSKAVEQSSMDVVRGDESSEEESHDMTERASEPPFQTEATDREEAAIEGPTIEESAMEEPASAPNKFEQAKELYRQGFSIDHIAKVLQMGKGEAALVVHLMKRK</sequence>
<reference evidence="4 5" key="1">
    <citation type="submission" date="2023-07" db="EMBL/GenBank/DDBJ databases">
        <title>Genomic Encyclopedia of Type Strains, Phase IV (KMG-IV): sequencing the most valuable type-strain genomes for metagenomic binning, comparative biology and taxonomic classification.</title>
        <authorList>
            <person name="Goeker M."/>
        </authorList>
    </citation>
    <scope>NUCLEOTIDE SEQUENCE [LARGE SCALE GENOMIC DNA]</scope>
    <source>
        <strain evidence="4 5">DSM 12751</strain>
    </source>
</reference>
<evidence type="ECO:0000256" key="2">
    <source>
        <dbReference type="SAM" id="MobiDB-lite"/>
    </source>
</evidence>
<feature type="transmembrane region" description="Helical" evidence="3">
    <location>
        <begin position="6"/>
        <end position="23"/>
    </location>
</feature>
<dbReference type="InterPro" id="IPR046118">
    <property type="entry name" value="DUF6115"/>
</dbReference>
<dbReference type="EMBL" id="JAUSTY010000002">
    <property type="protein sequence ID" value="MDQ0164692.1"/>
    <property type="molecule type" value="Genomic_DNA"/>
</dbReference>
<keyword evidence="3" id="KW-0812">Transmembrane</keyword>
<proteinExistence type="predicted"/>
<feature type="coiled-coil region" evidence="1">
    <location>
        <begin position="51"/>
        <end position="93"/>
    </location>
</feature>
<evidence type="ECO:0008006" key="6">
    <source>
        <dbReference type="Google" id="ProtNLM"/>
    </source>
</evidence>
<feature type="compositionally biased region" description="Basic and acidic residues" evidence="2">
    <location>
        <begin position="93"/>
        <end position="112"/>
    </location>
</feature>
<feature type="region of interest" description="Disordered" evidence="2">
    <location>
        <begin position="93"/>
        <end position="152"/>
    </location>
</feature>
<evidence type="ECO:0000256" key="1">
    <source>
        <dbReference type="SAM" id="Coils"/>
    </source>
</evidence>
<evidence type="ECO:0000256" key="3">
    <source>
        <dbReference type="SAM" id="Phobius"/>
    </source>
</evidence>
<dbReference type="Proteomes" id="UP001235840">
    <property type="component" value="Unassembled WGS sequence"/>
</dbReference>
<dbReference type="Pfam" id="PF19610">
    <property type="entry name" value="DUF6115"/>
    <property type="match status" value="1"/>
</dbReference>
<dbReference type="SUPFAM" id="SSF103657">
    <property type="entry name" value="BAR/IMD domain-like"/>
    <property type="match status" value="1"/>
</dbReference>
<keyword evidence="3" id="KW-1133">Transmembrane helix</keyword>
<keyword evidence="3" id="KW-0472">Membrane</keyword>
<organism evidence="4 5">
    <name type="scientific">Caldalkalibacillus horti</name>
    <dbReference type="NCBI Taxonomy" id="77523"/>
    <lineage>
        <taxon>Bacteria</taxon>
        <taxon>Bacillati</taxon>
        <taxon>Bacillota</taxon>
        <taxon>Bacilli</taxon>
        <taxon>Bacillales</taxon>
        <taxon>Bacillaceae</taxon>
        <taxon>Caldalkalibacillus</taxon>
    </lineage>
</organism>
<name>A0ABT9VUM7_9BACI</name>
<evidence type="ECO:0000313" key="4">
    <source>
        <dbReference type="EMBL" id="MDQ0164692.1"/>
    </source>
</evidence>
<accession>A0ABT9VUM7</accession>
<comment type="caution">
    <text evidence="4">The sequence shown here is derived from an EMBL/GenBank/DDBJ whole genome shotgun (WGS) entry which is preliminary data.</text>
</comment>
<evidence type="ECO:0000313" key="5">
    <source>
        <dbReference type="Proteomes" id="UP001235840"/>
    </source>
</evidence>
<keyword evidence="5" id="KW-1185">Reference proteome</keyword>